<dbReference type="GO" id="GO:0005886">
    <property type="term" value="C:plasma membrane"/>
    <property type="evidence" value="ECO:0007669"/>
    <property type="project" value="UniProtKB-SubCell"/>
</dbReference>
<comment type="similarity">
    <text evidence="1 2">Belongs to the BioY family.</text>
</comment>
<organism evidence="4 5">
    <name type="scientific">Faecalibacillus intestinalis</name>
    <dbReference type="NCBI Taxonomy" id="1982626"/>
    <lineage>
        <taxon>Bacteria</taxon>
        <taxon>Bacillati</taxon>
        <taxon>Bacillota</taxon>
        <taxon>Erysipelotrichia</taxon>
        <taxon>Erysipelotrichales</taxon>
        <taxon>Coprobacillaceae</taxon>
        <taxon>Faecalibacillus</taxon>
    </lineage>
</organism>
<dbReference type="Gene3D" id="1.10.1760.20">
    <property type="match status" value="1"/>
</dbReference>
<evidence type="ECO:0000313" key="5">
    <source>
        <dbReference type="Proteomes" id="UP000593842"/>
    </source>
</evidence>
<keyword evidence="2" id="KW-0813">Transport</keyword>
<dbReference type="PIRSF" id="PIRSF016661">
    <property type="entry name" value="BioY"/>
    <property type="match status" value="1"/>
</dbReference>
<dbReference type="AlphaFoldDB" id="A0A7I8E3I4"/>
<evidence type="ECO:0000313" key="4">
    <source>
        <dbReference type="EMBL" id="BCL57135.1"/>
    </source>
</evidence>
<dbReference type="PANTHER" id="PTHR34295">
    <property type="entry name" value="BIOTIN TRANSPORTER BIOY"/>
    <property type="match status" value="1"/>
</dbReference>
<keyword evidence="3" id="KW-0812">Transmembrane</keyword>
<gene>
    <name evidence="4" type="primary">bioY</name>
    <name evidence="4" type="ORF">Fi14EGH31_08470</name>
</gene>
<keyword evidence="3" id="KW-1133">Transmembrane helix</keyword>
<dbReference type="GO" id="GO:0015225">
    <property type="term" value="F:biotin transmembrane transporter activity"/>
    <property type="evidence" value="ECO:0007669"/>
    <property type="project" value="UniProtKB-UniRule"/>
</dbReference>
<feature type="transmembrane region" description="Helical" evidence="3">
    <location>
        <begin position="122"/>
        <end position="147"/>
    </location>
</feature>
<name>A0A7I8E3I4_9FIRM</name>
<evidence type="ECO:0000256" key="2">
    <source>
        <dbReference type="PIRNR" id="PIRNR016661"/>
    </source>
</evidence>
<protein>
    <recommendedName>
        <fullName evidence="2">Biotin transporter</fullName>
    </recommendedName>
</protein>
<feature type="transmembrane region" description="Helical" evidence="3">
    <location>
        <begin position="68"/>
        <end position="86"/>
    </location>
</feature>
<dbReference type="PANTHER" id="PTHR34295:SF1">
    <property type="entry name" value="BIOTIN TRANSPORTER BIOY"/>
    <property type="match status" value="1"/>
</dbReference>
<evidence type="ECO:0000256" key="1">
    <source>
        <dbReference type="ARBA" id="ARBA00010692"/>
    </source>
</evidence>
<feature type="transmembrane region" description="Helical" evidence="3">
    <location>
        <begin position="15"/>
        <end position="34"/>
    </location>
</feature>
<feature type="transmembrane region" description="Helical" evidence="3">
    <location>
        <begin position="41"/>
        <end position="62"/>
    </location>
</feature>
<feature type="transmembrane region" description="Helical" evidence="3">
    <location>
        <begin position="93"/>
        <end position="116"/>
    </location>
</feature>
<reference evidence="5" key="1">
    <citation type="submission" date="2020-09" db="EMBL/GenBank/DDBJ databases">
        <title>Complete genome sequencing of Faecalibacillus intestinalis strain 14EGH31.</title>
        <authorList>
            <person name="Sakamoto M."/>
            <person name="Murakami T."/>
            <person name="Mori H."/>
        </authorList>
    </citation>
    <scope>NUCLEOTIDE SEQUENCE [LARGE SCALE GENOMIC DNA]</scope>
    <source>
        <strain evidence="5">14EGH31</strain>
    </source>
</reference>
<keyword evidence="2 3" id="KW-0472">Membrane</keyword>
<dbReference type="Proteomes" id="UP000593842">
    <property type="component" value="Chromosome"/>
</dbReference>
<dbReference type="EMBL" id="AP024085">
    <property type="protein sequence ID" value="BCL57135.1"/>
    <property type="molecule type" value="Genomic_DNA"/>
</dbReference>
<accession>A0A7I8E3I4</accession>
<sequence>MACMMAIFSQIKIDLPGYVPITLQTFMVCLIALIAPCKVAVSACVVYLLMGAVGLPVFAGFQGGMGSLLGYSGGYIFSFPIMVYVISKLKTRVPIGLACIIGSVICYFIGTLWFMFVTKMNLSASLMMCVVPFIPGDLIKIVLAYCLSKKIKVKL</sequence>
<dbReference type="Pfam" id="PF02632">
    <property type="entry name" value="BioY"/>
    <property type="match status" value="1"/>
</dbReference>
<comment type="subcellular location">
    <subcellularLocation>
        <location evidence="2">Cell membrane</location>
        <topology evidence="2">Multi-pass membrane protein</topology>
    </subcellularLocation>
</comment>
<dbReference type="KEGG" id="fit:Fi14EGH31_08470"/>
<keyword evidence="2" id="KW-1003">Cell membrane</keyword>
<dbReference type="InterPro" id="IPR003784">
    <property type="entry name" value="BioY"/>
</dbReference>
<proteinExistence type="inferred from homology"/>
<evidence type="ECO:0000256" key="3">
    <source>
        <dbReference type="SAM" id="Phobius"/>
    </source>
</evidence>